<accession>A0A286RFG3</accession>
<feature type="domain" description="DUF1549" evidence="1">
    <location>
        <begin position="140"/>
        <end position="329"/>
    </location>
</feature>
<proteinExistence type="predicted"/>
<keyword evidence="5" id="KW-1185">Reference proteome</keyword>
<dbReference type="InterPro" id="IPR011429">
    <property type="entry name" value="Cyt_c_Planctomycete-type"/>
</dbReference>
<dbReference type="EMBL" id="CP018477">
    <property type="protein sequence ID" value="ASV74698.1"/>
    <property type="molecule type" value="Genomic_DNA"/>
</dbReference>
<gene>
    <name evidence="4" type="ORF">THTE_2096</name>
</gene>
<feature type="domain" description="Cytochrome C Planctomycete-type" evidence="3">
    <location>
        <begin position="31"/>
        <end position="85"/>
    </location>
</feature>
<evidence type="ECO:0000313" key="5">
    <source>
        <dbReference type="Proteomes" id="UP000215086"/>
    </source>
</evidence>
<dbReference type="KEGG" id="ttf:THTE_2096"/>
<reference evidence="4 5" key="1">
    <citation type="journal article" name="Front. Microbiol.">
        <title>Sugar Metabolism of the First Thermophilic Planctomycete Thermogutta terrifontis: Comparative Genomic and Transcriptomic Approaches.</title>
        <authorList>
            <person name="Elcheninov A.G."/>
            <person name="Menzel P."/>
            <person name="Gudbergsdottir S.R."/>
            <person name="Slesarev A.I."/>
            <person name="Kadnikov V.V."/>
            <person name="Krogh A."/>
            <person name="Bonch-Osmolovskaya E.A."/>
            <person name="Peng X."/>
            <person name="Kublanov I.V."/>
        </authorList>
    </citation>
    <scope>NUCLEOTIDE SEQUENCE [LARGE SCALE GENOMIC DNA]</scope>
    <source>
        <strain evidence="4 5">R1</strain>
    </source>
</reference>
<dbReference type="PANTHER" id="PTHR35889:SF3">
    <property type="entry name" value="F-BOX DOMAIN-CONTAINING PROTEIN"/>
    <property type="match status" value="1"/>
</dbReference>
<evidence type="ECO:0000313" key="4">
    <source>
        <dbReference type="EMBL" id="ASV74698.1"/>
    </source>
</evidence>
<dbReference type="PANTHER" id="PTHR35889">
    <property type="entry name" value="CYCLOINULO-OLIGOSACCHARIDE FRUCTANOTRANSFERASE-RELATED"/>
    <property type="match status" value="1"/>
</dbReference>
<sequence length="629" mass="71386">MGEPTGDAHVQATETRVDFVHEIAPVIQKRCGECHVGHRAEAGLSFNTRQSLLKAEVIVIGHPEESELVRRISSNDPDERMPPNGPPLDPQTIEKIKLWIAQGAPWEEGYALSPQENQTEPPLKLAEVTIPPADDEVTHPIDRLAREYFRTHNMTFPQVVDDQTFLRRVGFDLVGLPPTPEEVAGFLADSASDKRDRWVRRLLDDRTAYADHWMSFWNDLLRNDYTGTGYIDGGRKQISAWLYQALYNNMPYDEFVRELVAPSSPESEGFMRGIKWRGNVNASQRVELQFAQTTSQVFLGINMKCASCHDSFIDRWKLTDAYGLAAIVAEEPLEIHRCDKPTGQMATPHFLYPELGDIDPNPPPQERLKQYARLLTVADNGRTSRTIVNRIWHRLMGRGLVHPVDMMSQPAWSPELLDYLARYLVDHKWDLKELIYHICTSRIYQAVCDESATPGEEKYVFRGPLPRRITAEQFCDTVWRLTGNSPAKPAFNPPVADRKADFVRASLTAADAFQLALGRPQRDVVVSTRPEVITTLQALNLSIGPRLHEDLEAGARNLLQKFADKPADDLVRHIYLMTLTREPTPAEKQVLTSVLNIESLDIPARNLEAAHVEDLLWMIVMLPEFQTIR</sequence>
<feature type="domain" description="DUF1553" evidence="2">
    <location>
        <begin position="370"/>
        <end position="594"/>
    </location>
</feature>
<dbReference type="Proteomes" id="UP000215086">
    <property type="component" value="Chromosome"/>
</dbReference>
<protein>
    <submittedName>
        <fullName evidence="4">Permease of the drug/metabolite transporter (DMT) superfamily</fullName>
    </submittedName>
</protein>
<dbReference type="InterPro" id="IPR022655">
    <property type="entry name" value="DUF1553"/>
</dbReference>
<evidence type="ECO:0000259" key="2">
    <source>
        <dbReference type="Pfam" id="PF07587"/>
    </source>
</evidence>
<dbReference type="AlphaFoldDB" id="A0A286RFG3"/>
<evidence type="ECO:0000259" key="1">
    <source>
        <dbReference type="Pfam" id="PF07583"/>
    </source>
</evidence>
<name>A0A286RFG3_9BACT</name>
<evidence type="ECO:0000259" key="3">
    <source>
        <dbReference type="Pfam" id="PF07635"/>
    </source>
</evidence>
<dbReference type="InterPro" id="IPR011444">
    <property type="entry name" value="DUF1549"/>
</dbReference>
<dbReference type="Pfam" id="PF07587">
    <property type="entry name" value="PSD1"/>
    <property type="match status" value="1"/>
</dbReference>
<organism evidence="4 5">
    <name type="scientific">Thermogutta terrifontis</name>
    <dbReference type="NCBI Taxonomy" id="1331910"/>
    <lineage>
        <taxon>Bacteria</taxon>
        <taxon>Pseudomonadati</taxon>
        <taxon>Planctomycetota</taxon>
        <taxon>Planctomycetia</taxon>
        <taxon>Pirellulales</taxon>
        <taxon>Thermoguttaceae</taxon>
        <taxon>Thermogutta</taxon>
    </lineage>
</organism>
<dbReference type="Pfam" id="PF07635">
    <property type="entry name" value="PSCyt1"/>
    <property type="match status" value="1"/>
</dbReference>
<dbReference type="Pfam" id="PF07583">
    <property type="entry name" value="PSCyt2"/>
    <property type="match status" value="1"/>
</dbReference>